<evidence type="ECO:0000256" key="1">
    <source>
        <dbReference type="SAM" id="MobiDB-lite"/>
    </source>
</evidence>
<feature type="region of interest" description="Disordered" evidence="1">
    <location>
        <begin position="190"/>
        <end position="216"/>
    </location>
</feature>
<dbReference type="PANTHER" id="PTHR36694">
    <property type="entry name" value="PASIFLORA 1, ISOFORM A-RELATED"/>
    <property type="match status" value="1"/>
</dbReference>
<evidence type="ECO:0000256" key="2">
    <source>
        <dbReference type="SAM" id="Phobius"/>
    </source>
</evidence>
<feature type="transmembrane region" description="Helical" evidence="2">
    <location>
        <begin position="21"/>
        <end position="42"/>
    </location>
</feature>
<feature type="transmembrane region" description="Helical" evidence="2">
    <location>
        <begin position="54"/>
        <end position="78"/>
    </location>
</feature>
<proteinExistence type="predicted"/>
<keyword evidence="2" id="KW-1133">Transmembrane helix</keyword>
<dbReference type="PANTHER" id="PTHR36694:SF11">
    <property type="entry name" value="LP21121P-RELATED"/>
    <property type="match status" value="1"/>
</dbReference>
<protein>
    <submittedName>
        <fullName evidence="4">Uncharacterized protein LOC110984088</fullName>
    </submittedName>
</protein>
<name>A0A8B7Z1W6_ACAPL</name>
<dbReference type="AlphaFoldDB" id="A0A8B7Z1W6"/>
<reference evidence="4" key="1">
    <citation type="submission" date="2025-08" db="UniProtKB">
        <authorList>
            <consortium name="RefSeq"/>
        </authorList>
    </citation>
    <scope>IDENTIFICATION</scope>
</reference>
<evidence type="ECO:0000313" key="3">
    <source>
        <dbReference type="Proteomes" id="UP000694845"/>
    </source>
</evidence>
<dbReference type="RefSeq" id="XP_022099599.1">
    <property type="nucleotide sequence ID" value="XM_022243907.1"/>
</dbReference>
<organism evidence="3 4">
    <name type="scientific">Acanthaster planci</name>
    <name type="common">Crown-of-thorns starfish</name>
    <dbReference type="NCBI Taxonomy" id="133434"/>
    <lineage>
        <taxon>Eukaryota</taxon>
        <taxon>Metazoa</taxon>
        <taxon>Echinodermata</taxon>
        <taxon>Eleutherozoa</taxon>
        <taxon>Asterozoa</taxon>
        <taxon>Asteroidea</taxon>
        <taxon>Valvatacea</taxon>
        <taxon>Valvatida</taxon>
        <taxon>Acanthasteridae</taxon>
        <taxon>Acanthaster</taxon>
    </lineage>
</organism>
<dbReference type="OrthoDB" id="10067585at2759"/>
<sequence>MAILKRCLCVDNVRGGSALSAVYSVISSLVLLVLAAIQLSAITELPAKYNTGNITTVSALYVVSVSLVVVSSLLVLWGTSRDDRWFLLPYMIVMPILILWQLVGLISFLYLIISLSLDSTGLFAIVIVVVQGLNFLFNYPIFYSSIAATIMGLHLVLNIASFLAVTSQYQELRDGRGTTYDVYASRRGTDRNHEPFGGMLNQPAHGTPLRSITTEG</sequence>
<evidence type="ECO:0000313" key="4">
    <source>
        <dbReference type="RefSeq" id="XP_022099599.1"/>
    </source>
</evidence>
<dbReference type="KEGG" id="aplc:110984088"/>
<dbReference type="GeneID" id="110984088"/>
<gene>
    <name evidence="4" type="primary">LOC110984088</name>
</gene>
<keyword evidence="2" id="KW-0812">Transmembrane</keyword>
<dbReference type="Proteomes" id="UP000694845">
    <property type="component" value="Unplaced"/>
</dbReference>
<keyword evidence="3" id="KW-1185">Reference proteome</keyword>
<feature type="transmembrane region" description="Helical" evidence="2">
    <location>
        <begin position="90"/>
        <end position="113"/>
    </location>
</feature>
<feature type="transmembrane region" description="Helical" evidence="2">
    <location>
        <begin position="143"/>
        <end position="166"/>
    </location>
</feature>
<keyword evidence="2" id="KW-0472">Membrane</keyword>
<accession>A0A8B7Z1W6</accession>
<dbReference type="OMA" id="WFLLPYM"/>